<evidence type="ECO:0000256" key="2">
    <source>
        <dbReference type="ARBA" id="ARBA00004870"/>
    </source>
</evidence>
<keyword evidence="8 13" id="KW-0547">Nucleotide-binding</keyword>
<dbReference type="SUPFAM" id="SSF52540">
    <property type="entry name" value="P-loop containing nucleoside triphosphate hydrolases"/>
    <property type="match status" value="1"/>
</dbReference>
<dbReference type="UniPathway" id="UPA00359">
    <property type="reaction ID" value="UER00482"/>
</dbReference>
<comment type="function">
    <text evidence="1 13">Transfers the gamma-phosphate of ATP to the 4'-position of a tetraacyldisaccharide 1-phosphate intermediate (termed DS-1-P) to form tetraacyldisaccharide 1,4'-bis-phosphate (lipid IVA).</text>
</comment>
<keyword evidence="7 13" id="KW-0808">Transferase</keyword>
<comment type="similarity">
    <text evidence="13">Belongs to the LpxK family.</text>
</comment>
<dbReference type="HAMAP" id="MF_00409">
    <property type="entry name" value="LpxK"/>
    <property type="match status" value="1"/>
</dbReference>
<dbReference type="EMBL" id="DTGG01000139">
    <property type="protein sequence ID" value="HFZ09386.1"/>
    <property type="molecule type" value="Genomic_DNA"/>
</dbReference>
<evidence type="ECO:0000256" key="10">
    <source>
        <dbReference type="ARBA" id="ARBA00022840"/>
    </source>
</evidence>
<comment type="caution">
    <text evidence="14">The sequence shown here is derived from an EMBL/GenBank/DDBJ whole genome shotgun (WGS) entry which is preliminary data.</text>
</comment>
<evidence type="ECO:0000256" key="7">
    <source>
        <dbReference type="ARBA" id="ARBA00022679"/>
    </source>
</evidence>
<evidence type="ECO:0000256" key="4">
    <source>
        <dbReference type="ARBA" id="ARBA00016436"/>
    </source>
</evidence>
<proteinExistence type="inferred from homology"/>
<evidence type="ECO:0000256" key="6">
    <source>
        <dbReference type="ARBA" id="ARBA00022556"/>
    </source>
</evidence>
<evidence type="ECO:0000256" key="3">
    <source>
        <dbReference type="ARBA" id="ARBA00012071"/>
    </source>
</evidence>
<dbReference type="GO" id="GO:0005886">
    <property type="term" value="C:plasma membrane"/>
    <property type="evidence" value="ECO:0007669"/>
    <property type="project" value="TreeGrafter"/>
</dbReference>
<protein>
    <recommendedName>
        <fullName evidence="4 13">Tetraacyldisaccharide 4'-kinase</fullName>
        <ecNumber evidence="3 13">2.7.1.130</ecNumber>
    </recommendedName>
    <alternativeName>
        <fullName evidence="12 13">Lipid A 4'-kinase</fullName>
    </alternativeName>
</protein>
<comment type="catalytic activity">
    <reaction evidence="13">
        <text>a lipid A disaccharide + ATP = a lipid IVA + ADP + H(+)</text>
        <dbReference type="Rhea" id="RHEA:67840"/>
        <dbReference type="ChEBI" id="CHEBI:15378"/>
        <dbReference type="ChEBI" id="CHEBI:30616"/>
        <dbReference type="ChEBI" id="CHEBI:176343"/>
        <dbReference type="ChEBI" id="CHEBI:176425"/>
        <dbReference type="ChEBI" id="CHEBI:456216"/>
        <dbReference type="EC" id="2.7.1.130"/>
    </reaction>
</comment>
<keyword evidence="6 13" id="KW-0441">Lipid A biosynthesis</keyword>
<accession>A0A7V3N4U6</accession>
<dbReference type="PANTHER" id="PTHR42724">
    <property type="entry name" value="TETRAACYLDISACCHARIDE 4'-KINASE"/>
    <property type="match status" value="1"/>
</dbReference>
<dbReference type="AlphaFoldDB" id="A0A7V3N4U6"/>
<gene>
    <name evidence="13 14" type="primary">lpxK</name>
    <name evidence="14" type="ORF">ENV41_04585</name>
</gene>
<feature type="binding site" evidence="13">
    <location>
        <begin position="41"/>
        <end position="48"/>
    </location>
    <ligand>
        <name>ATP</name>
        <dbReference type="ChEBI" id="CHEBI:30616"/>
    </ligand>
</feature>
<evidence type="ECO:0000256" key="1">
    <source>
        <dbReference type="ARBA" id="ARBA00002274"/>
    </source>
</evidence>
<comment type="pathway">
    <text evidence="2 13">Glycolipid biosynthesis; lipid IV(A) biosynthesis; lipid IV(A) from (3R)-3-hydroxytetradecanoyl-[acyl-carrier-protein] and UDP-N-acetyl-alpha-D-glucosamine: step 6/6.</text>
</comment>
<name>A0A7V3N4U6_UNCC3</name>
<keyword evidence="10 13" id="KW-0067">ATP-binding</keyword>
<dbReference type="GO" id="GO:0009245">
    <property type="term" value="P:lipid A biosynthetic process"/>
    <property type="evidence" value="ECO:0007669"/>
    <property type="project" value="UniProtKB-UniRule"/>
</dbReference>
<evidence type="ECO:0000256" key="12">
    <source>
        <dbReference type="ARBA" id="ARBA00029757"/>
    </source>
</evidence>
<reference evidence="14" key="1">
    <citation type="journal article" date="2020" name="mSystems">
        <title>Genome- and Community-Level Interaction Insights into Carbon Utilization and Element Cycling Functions of Hydrothermarchaeota in Hydrothermal Sediment.</title>
        <authorList>
            <person name="Zhou Z."/>
            <person name="Liu Y."/>
            <person name="Xu W."/>
            <person name="Pan J."/>
            <person name="Luo Z.H."/>
            <person name="Li M."/>
        </authorList>
    </citation>
    <scope>NUCLEOTIDE SEQUENCE [LARGE SCALE GENOMIC DNA]</scope>
    <source>
        <strain evidence="14">SpSt-757</strain>
    </source>
</reference>
<dbReference type="NCBIfam" id="TIGR00682">
    <property type="entry name" value="lpxK"/>
    <property type="match status" value="1"/>
</dbReference>
<dbReference type="InterPro" id="IPR027417">
    <property type="entry name" value="P-loop_NTPase"/>
</dbReference>
<dbReference type="PANTHER" id="PTHR42724:SF1">
    <property type="entry name" value="TETRAACYLDISACCHARIDE 4'-KINASE, MITOCHONDRIAL-RELATED"/>
    <property type="match status" value="1"/>
</dbReference>
<evidence type="ECO:0000256" key="11">
    <source>
        <dbReference type="ARBA" id="ARBA00023098"/>
    </source>
</evidence>
<evidence type="ECO:0000256" key="9">
    <source>
        <dbReference type="ARBA" id="ARBA00022777"/>
    </source>
</evidence>
<dbReference type="GO" id="GO:0005524">
    <property type="term" value="F:ATP binding"/>
    <property type="evidence" value="ECO:0007669"/>
    <property type="project" value="UniProtKB-UniRule"/>
</dbReference>
<evidence type="ECO:0000313" key="14">
    <source>
        <dbReference type="EMBL" id="HFZ09386.1"/>
    </source>
</evidence>
<keyword evidence="9 13" id="KW-0418">Kinase</keyword>
<evidence type="ECO:0000256" key="13">
    <source>
        <dbReference type="HAMAP-Rule" id="MF_00409"/>
    </source>
</evidence>
<dbReference type="EC" id="2.7.1.130" evidence="3 13"/>
<organism evidence="14">
    <name type="scientific">candidate division CPR3 bacterium</name>
    <dbReference type="NCBI Taxonomy" id="2268181"/>
    <lineage>
        <taxon>Bacteria</taxon>
        <taxon>Bacteria division CPR3</taxon>
    </lineage>
</organism>
<dbReference type="InterPro" id="IPR003758">
    <property type="entry name" value="LpxK"/>
</dbReference>
<keyword evidence="11 13" id="KW-0443">Lipid metabolism</keyword>
<dbReference type="GO" id="GO:0009029">
    <property type="term" value="F:lipid-A 4'-kinase activity"/>
    <property type="evidence" value="ECO:0007669"/>
    <property type="project" value="UniProtKB-UniRule"/>
</dbReference>
<sequence length="319" mass="36413">MIKSILAGLYKVGLQLWYIYEDVIRVQDVLPAHVISIGNITTGGSGKTPLTLHLAQKLSTSKKVAILTRGYKRKGKGIYILKEDTPLTRWEEVGDEPYLMWKKLKGRVPIIVGKNRYETGQIAIKQLGAEILLLDDGFQYLSLERDVDVVCITQNTILKGDSLLPKGNLREEFSALKRADILILNIKSEILDHKALQFLETYKKPIFIMKYEPLRFFNFEGQQMSPNALKGFDVALLSGIADPESFVNTIEKLGITPKKVVTVRDHYTYPMPKLRTLLKEFNYVITTEKDLIKYPSFKNLLALEIQVKIEKEEELLKLL</sequence>
<evidence type="ECO:0000256" key="5">
    <source>
        <dbReference type="ARBA" id="ARBA00022516"/>
    </source>
</evidence>
<evidence type="ECO:0000256" key="8">
    <source>
        <dbReference type="ARBA" id="ARBA00022741"/>
    </source>
</evidence>
<dbReference type="GO" id="GO:0009244">
    <property type="term" value="P:lipopolysaccharide core region biosynthetic process"/>
    <property type="evidence" value="ECO:0007669"/>
    <property type="project" value="TreeGrafter"/>
</dbReference>
<dbReference type="Pfam" id="PF02606">
    <property type="entry name" value="LpxK"/>
    <property type="match status" value="1"/>
</dbReference>
<keyword evidence="5 13" id="KW-0444">Lipid biosynthesis</keyword>